<evidence type="ECO:0000313" key="3">
    <source>
        <dbReference type="EMBL" id="CCD19398.1"/>
    </source>
</evidence>
<name>F9WPC1_TRYVY</name>
<keyword evidence="4" id="KW-1185">Reference proteome</keyword>
<gene>
    <name evidence="3" type="ORF">TvY486_0000120</name>
</gene>
<feature type="region of interest" description="Disordered" evidence="1">
    <location>
        <begin position="334"/>
        <end position="380"/>
    </location>
</feature>
<keyword evidence="2" id="KW-0732">Signal</keyword>
<evidence type="ECO:0000313" key="4">
    <source>
        <dbReference type="Proteomes" id="UP000009027"/>
    </source>
</evidence>
<feature type="chain" id="PRO_5003390722" evidence="2">
    <location>
        <begin position="22"/>
        <end position="417"/>
    </location>
</feature>
<proteinExistence type="predicted"/>
<dbReference type="EMBL" id="CAEX01003345">
    <property type="protein sequence ID" value="CCD19398.1"/>
    <property type="molecule type" value="Genomic_DNA"/>
</dbReference>
<organism evidence="3 4">
    <name type="scientific">Trypanosoma vivax (strain Y486)</name>
    <dbReference type="NCBI Taxonomy" id="1055687"/>
    <lineage>
        <taxon>Eukaryota</taxon>
        <taxon>Discoba</taxon>
        <taxon>Euglenozoa</taxon>
        <taxon>Kinetoplastea</taxon>
        <taxon>Metakinetoplastina</taxon>
        <taxon>Trypanosomatida</taxon>
        <taxon>Trypanosomatidae</taxon>
        <taxon>Trypanosoma</taxon>
        <taxon>Duttonella</taxon>
    </lineage>
</organism>
<reference evidence="3 4" key="1">
    <citation type="journal article" date="2012" name="Proc. Natl. Acad. Sci. U.S.A.">
        <title>Antigenic diversity is generated by distinct evolutionary mechanisms in African trypanosome species.</title>
        <authorList>
            <person name="Jackson A.P."/>
            <person name="Berry A."/>
            <person name="Aslett M."/>
            <person name="Allison H.C."/>
            <person name="Burton P."/>
            <person name="Vavrova-Anderson J."/>
            <person name="Brown R."/>
            <person name="Browne H."/>
            <person name="Corton N."/>
            <person name="Hauser H."/>
            <person name="Gamble J."/>
            <person name="Gilderthorp R."/>
            <person name="Marcello L."/>
            <person name="McQuillan J."/>
            <person name="Otto T.D."/>
            <person name="Quail M.A."/>
            <person name="Sanders M.J."/>
            <person name="van Tonder A."/>
            <person name="Ginger M.L."/>
            <person name="Field M.C."/>
            <person name="Barry J.D."/>
            <person name="Hertz-Fowler C."/>
            <person name="Berriman M."/>
        </authorList>
    </citation>
    <scope>NUCLEOTIDE SEQUENCE</scope>
    <source>
        <strain evidence="3 4">Y486</strain>
    </source>
</reference>
<accession>F9WPC1</accession>
<dbReference type="Proteomes" id="UP000009027">
    <property type="component" value="Unassembled WGS sequence"/>
</dbReference>
<dbReference type="VEuPathDB" id="TriTrypDB:TvY486_0000120"/>
<dbReference type="PROSITE" id="PS51257">
    <property type="entry name" value="PROKAR_LIPOPROTEIN"/>
    <property type="match status" value="1"/>
</dbReference>
<protein>
    <submittedName>
        <fullName evidence="3">Uncharacterized protein</fullName>
    </submittedName>
</protein>
<evidence type="ECO:0000256" key="2">
    <source>
        <dbReference type="SAM" id="SignalP"/>
    </source>
</evidence>
<dbReference type="AlphaFoldDB" id="F9WPC1"/>
<feature type="signal peptide" evidence="2">
    <location>
        <begin position="1"/>
        <end position="21"/>
    </location>
</feature>
<feature type="compositionally biased region" description="Polar residues" evidence="1">
    <location>
        <begin position="358"/>
        <end position="380"/>
    </location>
</feature>
<feature type="compositionally biased region" description="Basic and acidic residues" evidence="1">
    <location>
        <begin position="334"/>
        <end position="357"/>
    </location>
</feature>
<sequence length="417" mass="42873">MGKLCCIAVCLFALAAAACEAAAPKGLQTADGKGLCKYAGALRFAGRYATNLAQEAERRAASAKAVKELASLAASLAAPLDGKNESVVGAVEALQGTTAEEAEKDLQVQARLAGQAARALTVGSGSLRSFVEVLAALGTSTHAAQAYSCVAGDKQITGGEVDANTNANTLREEACAEVARHIWTDGEPLNEGAVKEALAELRAGRTLTETTEQIGAKVTTAARQPECRLLAIARGDTAGDGGLLPTDTGNEGAAQNTVHLGTFVKITARRGGSASFDKTQEMAEGMDVESALKAITATKAALEKHKAFACSEDTCPALGEAKQTLRRTVAAIQHAEERDKNAQKEGRSARGRTETQVKARTASANEETGTQAEAHTENAQTGYTASDAAQGVPFAGTLAVAAGAATTHFVPQQAARH</sequence>
<evidence type="ECO:0000256" key="1">
    <source>
        <dbReference type="SAM" id="MobiDB-lite"/>
    </source>
</evidence>